<dbReference type="InParanoid" id="Q22KF4"/>
<keyword evidence="1" id="KW-0175">Coiled coil</keyword>
<dbReference type="Proteomes" id="UP000009168">
    <property type="component" value="Unassembled WGS sequence"/>
</dbReference>
<evidence type="ECO:0000313" key="3">
    <source>
        <dbReference type="EMBL" id="EAR85845.1"/>
    </source>
</evidence>
<dbReference type="KEGG" id="tet:TTHERM_00313270"/>
<dbReference type="HOGENOM" id="CLU_497415_0_0_1"/>
<evidence type="ECO:0000256" key="1">
    <source>
        <dbReference type="SAM" id="Coils"/>
    </source>
</evidence>
<reference evidence="4" key="1">
    <citation type="journal article" date="2006" name="PLoS Biol.">
        <title>Macronuclear genome sequence of the ciliate Tetrahymena thermophila, a model eukaryote.</title>
        <authorList>
            <person name="Eisen J.A."/>
            <person name="Coyne R.S."/>
            <person name="Wu M."/>
            <person name="Wu D."/>
            <person name="Thiagarajan M."/>
            <person name="Wortman J.R."/>
            <person name="Badger J.H."/>
            <person name="Ren Q."/>
            <person name="Amedeo P."/>
            <person name="Jones K.M."/>
            <person name="Tallon L.J."/>
            <person name="Delcher A.L."/>
            <person name="Salzberg S.L."/>
            <person name="Silva J.C."/>
            <person name="Haas B.J."/>
            <person name="Majoros W.H."/>
            <person name="Farzad M."/>
            <person name="Carlton J.M."/>
            <person name="Smith R.K. Jr."/>
            <person name="Garg J."/>
            <person name="Pearlman R.E."/>
            <person name="Karrer K.M."/>
            <person name="Sun L."/>
            <person name="Manning G."/>
            <person name="Elde N.C."/>
            <person name="Turkewitz A.P."/>
            <person name="Asai D.J."/>
            <person name="Wilkes D.E."/>
            <person name="Wang Y."/>
            <person name="Cai H."/>
            <person name="Collins K."/>
            <person name="Stewart B.A."/>
            <person name="Lee S.R."/>
            <person name="Wilamowska K."/>
            <person name="Weinberg Z."/>
            <person name="Ruzzo W.L."/>
            <person name="Wloga D."/>
            <person name="Gaertig J."/>
            <person name="Frankel J."/>
            <person name="Tsao C.-C."/>
            <person name="Gorovsky M.A."/>
            <person name="Keeling P.J."/>
            <person name="Waller R.F."/>
            <person name="Patron N.J."/>
            <person name="Cherry J.M."/>
            <person name="Stover N.A."/>
            <person name="Krieger C.J."/>
            <person name="del Toro C."/>
            <person name="Ryder H.F."/>
            <person name="Williamson S.C."/>
            <person name="Barbeau R.A."/>
            <person name="Hamilton E.P."/>
            <person name="Orias E."/>
        </authorList>
    </citation>
    <scope>NUCLEOTIDE SEQUENCE [LARGE SCALE GENOMIC DNA]</scope>
    <source>
        <strain evidence="4">SB210</strain>
    </source>
</reference>
<evidence type="ECO:0000313" key="4">
    <source>
        <dbReference type="Proteomes" id="UP000009168"/>
    </source>
</evidence>
<organism evidence="3 4">
    <name type="scientific">Tetrahymena thermophila (strain SB210)</name>
    <dbReference type="NCBI Taxonomy" id="312017"/>
    <lineage>
        <taxon>Eukaryota</taxon>
        <taxon>Sar</taxon>
        <taxon>Alveolata</taxon>
        <taxon>Ciliophora</taxon>
        <taxon>Intramacronucleata</taxon>
        <taxon>Oligohymenophorea</taxon>
        <taxon>Hymenostomatida</taxon>
        <taxon>Tetrahymenina</taxon>
        <taxon>Tetrahymenidae</taxon>
        <taxon>Tetrahymena</taxon>
    </lineage>
</organism>
<gene>
    <name evidence="3" type="ORF">TTHERM_00313270</name>
</gene>
<keyword evidence="4" id="KW-1185">Reference proteome</keyword>
<dbReference type="RefSeq" id="XP_001033508.1">
    <property type="nucleotide sequence ID" value="XM_001033508.3"/>
</dbReference>
<feature type="compositionally biased region" description="Basic and acidic residues" evidence="2">
    <location>
        <begin position="158"/>
        <end position="172"/>
    </location>
</feature>
<feature type="region of interest" description="Disordered" evidence="2">
    <location>
        <begin position="128"/>
        <end position="199"/>
    </location>
</feature>
<sequence length="548" mass="64306">MSFRSDQTIVCGQEPNIVQSPMLTKACPFTPLTQSLKCEPYYMNSPTASISATQNCVDEISLENAKQDISQSNQVDSLQTTKNTLTSEYQLQECQISQKNLAFIQEPQINQKYSCKARQVPFTTAFTGIPCQLNDDNEDNIQKSNGFKRGKSQSNSEAIRRRQETVNLKDRQFGMSNKNNQEETESDSDDSLSDSDSSISNSDFLNQKYQLDNIQDNLNQNLTFQSTNDIQFNLYPYYQFNGSLQNQYNYFDTNQQNIKLNENIQQNNFNLTAEQLQERNFQQHLLKKGIHKNDHLSAQKKKFKYGYKNMSREEYQEYRIKKAEKREKRRIEKEQNAGSIQTESIYKLVLVESIEKPKKAYIPKKIREQMEMEQQLNSENRCKSASQVSQAEQTQTRKTLQKTNDQQYEIFQFSRTSEKPLVRTVYKKELVVQFQVETENPFALMEIGVFNYQDNIEFYFINKFKIINKFINRNYNQNKYFETELTSEDFIFKNGTKFEFSVKYNCIILKNLDTQESTNLYCDKYIASNKKLNIFIRLFKGGDVVHLL</sequence>
<feature type="compositionally biased region" description="Acidic residues" evidence="2">
    <location>
        <begin position="182"/>
        <end position="193"/>
    </location>
</feature>
<feature type="coiled-coil region" evidence="1">
    <location>
        <begin position="308"/>
        <end position="335"/>
    </location>
</feature>
<protein>
    <submittedName>
        <fullName evidence="3">Uncharacterized protein</fullName>
    </submittedName>
</protein>
<accession>Q22KF4</accession>
<dbReference type="EMBL" id="GG662498">
    <property type="protein sequence ID" value="EAR85845.1"/>
    <property type="molecule type" value="Genomic_DNA"/>
</dbReference>
<dbReference type="AlphaFoldDB" id="Q22KF4"/>
<proteinExistence type="predicted"/>
<evidence type="ECO:0000256" key="2">
    <source>
        <dbReference type="SAM" id="MobiDB-lite"/>
    </source>
</evidence>
<dbReference type="GeneID" id="7824667"/>
<name>Q22KF4_TETTS</name>